<feature type="domain" description="DUF7592" evidence="3">
    <location>
        <begin position="133"/>
        <end position="217"/>
    </location>
</feature>
<dbReference type="Proteomes" id="UP000230233">
    <property type="component" value="Unassembled WGS sequence"/>
</dbReference>
<proteinExistence type="predicted"/>
<name>A0A2G5SEH0_9PELO</name>
<dbReference type="InterPro" id="IPR056014">
    <property type="entry name" value="DUF7592"/>
</dbReference>
<gene>
    <name evidence="4" type="ORF">B9Z55_027743</name>
</gene>
<sequence>MQFLLLGFLLLAFGVDAEVPECRGTTFVNKPDTSPYVSWYPNAFDDDENPPLYPQNYNCSYQINVPNGWSARVQLSVNASNTWPHVKVFGPLGSAEEVYSAESEEFYFGSGTVKFGFEVDWVQNGPFYPSEIRVNQSSTLPPTSGILNLSSILVTADTHVSLTAISYNYDIYYMLLRGVLVYDGPDLNSPCLGTAYQLWTNQTQYVSTGNQLTIQFLNRNDLLQKQMLVMQDYENTKGIAHFLGVIHEDISEICGRKFFAKWHMVAKKNFPSGEIFFVDFLKFRRKLENSMIKVPFFQQKKCKLKSTLYSEMLHCLTYSNPIKDDEKLDDRDGIKVANLFQTIQN</sequence>
<dbReference type="EMBL" id="PDUG01000013">
    <property type="protein sequence ID" value="PIC13332.1"/>
    <property type="molecule type" value="Genomic_DNA"/>
</dbReference>
<evidence type="ECO:0000259" key="2">
    <source>
        <dbReference type="Pfam" id="PF02408"/>
    </source>
</evidence>
<keyword evidence="5" id="KW-1185">Reference proteome</keyword>
<reference evidence="5" key="1">
    <citation type="submission" date="2017-10" db="EMBL/GenBank/DDBJ databases">
        <title>Rapid genome shrinkage in a self-fertile nematode reveals novel sperm competition proteins.</title>
        <authorList>
            <person name="Yin D."/>
            <person name="Schwarz E.M."/>
            <person name="Thomas C.G."/>
            <person name="Felde R.L."/>
            <person name="Korf I.F."/>
            <person name="Cutter A.D."/>
            <person name="Schartner C.M."/>
            <person name="Ralston E.J."/>
            <person name="Meyer B.J."/>
            <person name="Haag E.S."/>
        </authorList>
    </citation>
    <scope>NUCLEOTIDE SEQUENCE [LARGE SCALE GENOMIC DNA]</scope>
    <source>
        <strain evidence="5">JU1422</strain>
    </source>
</reference>
<dbReference type="PANTHER" id="PTHR47407">
    <property type="entry name" value="PROTEIN CBG15905-RELATED"/>
    <property type="match status" value="1"/>
</dbReference>
<feature type="signal peptide" evidence="1">
    <location>
        <begin position="1"/>
        <end position="17"/>
    </location>
</feature>
<evidence type="ECO:0000256" key="1">
    <source>
        <dbReference type="SAM" id="SignalP"/>
    </source>
</evidence>
<accession>A0A2G5SEH0</accession>
<dbReference type="SUPFAM" id="SSF49854">
    <property type="entry name" value="Spermadhesin, CUB domain"/>
    <property type="match status" value="1"/>
</dbReference>
<dbReference type="Pfam" id="PF02408">
    <property type="entry name" value="CUB_2"/>
    <property type="match status" value="1"/>
</dbReference>
<feature type="chain" id="PRO_5013774647" evidence="1">
    <location>
        <begin position="18"/>
        <end position="345"/>
    </location>
</feature>
<feature type="domain" description="CUB-like" evidence="2">
    <location>
        <begin position="20"/>
        <end position="119"/>
    </location>
</feature>
<dbReference type="AlphaFoldDB" id="A0A2G5SEH0"/>
<evidence type="ECO:0000313" key="5">
    <source>
        <dbReference type="Proteomes" id="UP000230233"/>
    </source>
</evidence>
<dbReference type="InterPro" id="IPR035914">
    <property type="entry name" value="Sperma_CUB_dom_sf"/>
</dbReference>
<dbReference type="Pfam" id="PF24512">
    <property type="entry name" value="DUF7592"/>
    <property type="match status" value="1"/>
</dbReference>
<dbReference type="Gene3D" id="2.60.120.290">
    <property type="entry name" value="Spermadhesin, CUB domain"/>
    <property type="match status" value="1"/>
</dbReference>
<comment type="caution">
    <text evidence="4">The sequence shown here is derived from an EMBL/GenBank/DDBJ whole genome shotgun (WGS) entry which is preliminary data.</text>
</comment>
<evidence type="ECO:0000313" key="4">
    <source>
        <dbReference type="EMBL" id="PIC13332.1"/>
    </source>
</evidence>
<dbReference type="PANTHER" id="PTHR47407:SF1">
    <property type="entry name" value="CUB-LIKE DOMAIN-CONTAINING PROTEIN"/>
    <property type="match status" value="1"/>
</dbReference>
<evidence type="ECO:0000259" key="3">
    <source>
        <dbReference type="Pfam" id="PF24512"/>
    </source>
</evidence>
<dbReference type="InterPro" id="IPR003366">
    <property type="entry name" value="CUB-like_dom"/>
</dbReference>
<keyword evidence="1" id="KW-0732">Signal</keyword>
<protein>
    <submittedName>
        <fullName evidence="4">Uncharacterized protein</fullName>
    </submittedName>
</protein>
<organism evidence="4 5">
    <name type="scientific">Caenorhabditis nigoni</name>
    <dbReference type="NCBI Taxonomy" id="1611254"/>
    <lineage>
        <taxon>Eukaryota</taxon>
        <taxon>Metazoa</taxon>
        <taxon>Ecdysozoa</taxon>
        <taxon>Nematoda</taxon>
        <taxon>Chromadorea</taxon>
        <taxon>Rhabditida</taxon>
        <taxon>Rhabditina</taxon>
        <taxon>Rhabditomorpha</taxon>
        <taxon>Rhabditoidea</taxon>
        <taxon>Rhabditidae</taxon>
        <taxon>Peloderinae</taxon>
        <taxon>Caenorhabditis</taxon>
    </lineage>
</organism>